<name>A0ABN2HY80_9ACTN</name>
<dbReference type="EMBL" id="BAAAMU010000212">
    <property type="protein sequence ID" value="GAA1695538.1"/>
    <property type="molecule type" value="Genomic_DNA"/>
</dbReference>
<evidence type="ECO:0000313" key="3">
    <source>
        <dbReference type="Proteomes" id="UP001500064"/>
    </source>
</evidence>
<reference evidence="2 3" key="1">
    <citation type="journal article" date="2019" name="Int. J. Syst. Evol. Microbiol.">
        <title>The Global Catalogue of Microorganisms (GCM) 10K type strain sequencing project: providing services to taxonomists for standard genome sequencing and annotation.</title>
        <authorList>
            <consortium name="The Broad Institute Genomics Platform"/>
            <consortium name="The Broad Institute Genome Sequencing Center for Infectious Disease"/>
            <person name="Wu L."/>
            <person name="Ma J."/>
        </authorList>
    </citation>
    <scope>NUCLEOTIDE SEQUENCE [LARGE SCALE GENOMIC DNA]</scope>
    <source>
        <strain evidence="2 3">JCM 13929</strain>
    </source>
</reference>
<feature type="region of interest" description="Disordered" evidence="1">
    <location>
        <begin position="545"/>
        <end position="601"/>
    </location>
</feature>
<protein>
    <submittedName>
        <fullName evidence="2">Uncharacterized protein</fullName>
    </submittedName>
</protein>
<gene>
    <name evidence="2" type="ORF">GCM10009733_108900</name>
</gene>
<organism evidence="2 3">
    <name type="scientific">Nonomuraea maheshkhaliensis</name>
    <dbReference type="NCBI Taxonomy" id="419590"/>
    <lineage>
        <taxon>Bacteria</taxon>
        <taxon>Bacillati</taxon>
        <taxon>Actinomycetota</taxon>
        <taxon>Actinomycetes</taxon>
        <taxon>Streptosporangiales</taxon>
        <taxon>Streptosporangiaceae</taxon>
        <taxon>Nonomuraea</taxon>
    </lineage>
</organism>
<evidence type="ECO:0000313" key="2">
    <source>
        <dbReference type="EMBL" id="GAA1695538.1"/>
    </source>
</evidence>
<dbReference type="RefSeq" id="WP_346115219.1">
    <property type="nucleotide sequence ID" value="NZ_BAAAMU010000212.1"/>
</dbReference>
<keyword evidence="3" id="KW-1185">Reference proteome</keyword>
<feature type="region of interest" description="Disordered" evidence="1">
    <location>
        <begin position="494"/>
        <end position="517"/>
    </location>
</feature>
<accession>A0ABN2HY80</accession>
<feature type="compositionally biased region" description="Pro residues" evidence="1">
    <location>
        <begin position="584"/>
        <end position="600"/>
    </location>
</feature>
<dbReference type="Proteomes" id="UP001500064">
    <property type="component" value="Unassembled WGS sequence"/>
</dbReference>
<feature type="region of interest" description="Disordered" evidence="1">
    <location>
        <begin position="350"/>
        <end position="371"/>
    </location>
</feature>
<sequence length="703" mass="76627">MTSTSLPPDDNPFPGADKREWTNHLSTALAAETNLPLHITNAIAAYFVHPKGLLTKPRGDSQYRLRPETITHEGGLKIFNGTVHGFAGNSSEYNERIRSAFHSPVRQGADPFLMLPPLETGHLAGQPAPFLTTSPVTPNHLASLLETMESALDEADRDRGYRLTEDVATHGQQTWTLHVPLVRRIREKGSSGAGERSVVDLMAVKGANRSRARLTLHGLKARDIVFGIRPQEMLRNKNNKQDEAWRDDPISADPYYWVPILANLLREIYADPEHSEHEAVRRAAKVATVPFQLVIGADDLSSFHNVVFDPNRVDHRRPPLDYGLADKAASDVRALLRELTAAGRLTEADRAWLAGEGPDPSPRPAESPVDARDRRDIAIFNAVFPADTAERALVREVIGEPAPYATGKRHVETRTRMISAVISDGYGHRWNPRVLDGLLPAGAIKNGGFRASTDSWSTLLDRAEKGDSDALDTFLVTRGIHWLAEYKIVEADRGSMGAQAQGEESEEGEENTPRIRRGGVGARAALLLAPVRAIALMRELARATNAGTHPRQIDEQGNPVPDTAATRTWFDQVFPKTGRRPKKPTPSPEPGNTPAQPDPTPQELAFQALASFQAIMTEDLPTQVVGTIQAAQELHDTATDAGVPAFPVNVADTVIPTLTDALNALRADVRGLSTLLIALQGGTADTDDFNSACKAYLNQAADQ</sequence>
<proteinExistence type="predicted"/>
<evidence type="ECO:0000256" key="1">
    <source>
        <dbReference type="SAM" id="MobiDB-lite"/>
    </source>
</evidence>
<comment type="caution">
    <text evidence="2">The sequence shown here is derived from an EMBL/GenBank/DDBJ whole genome shotgun (WGS) entry which is preliminary data.</text>
</comment>